<dbReference type="PANTHER" id="PTHR21040">
    <property type="entry name" value="BCDNA.GH04120"/>
    <property type="match status" value="1"/>
</dbReference>
<dbReference type="GO" id="GO:0004563">
    <property type="term" value="F:beta-N-acetylhexosaminidase activity"/>
    <property type="evidence" value="ECO:0007669"/>
    <property type="project" value="UniProtKB-EC"/>
</dbReference>
<evidence type="ECO:0000256" key="1">
    <source>
        <dbReference type="ARBA" id="ARBA00001231"/>
    </source>
</evidence>
<dbReference type="GO" id="GO:0005975">
    <property type="term" value="P:carbohydrate metabolic process"/>
    <property type="evidence" value="ECO:0007669"/>
    <property type="project" value="InterPro"/>
</dbReference>
<accession>A0A811KHC4</accession>
<proteinExistence type="inferred from homology"/>
<evidence type="ECO:0000256" key="2">
    <source>
        <dbReference type="ARBA" id="ARBA00006285"/>
    </source>
</evidence>
<comment type="similarity">
    <text evidence="2">Belongs to the glycosyl hydrolase 20 family.</text>
</comment>
<organism evidence="7 8">
    <name type="scientific">Bursaphelenchus okinawaensis</name>
    <dbReference type="NCBI Taxonomy" id="465554"/>
    <lineage>
        <taxon>Eukaryota</taxon>
        <taxon>Metazoa</taxon>
        <taxon>Ecdysozoa</taxon>
        <taxon>Nematoda</taxon>
        <taxon>Chromadorea</taxon>
        <taxon>Rhabditida</taxon>
        <taxon>Tylenchina</taxon>
        <taxon>Tylenchomorpha</taxon>
        <taxon>Aphelenchoidea</taxon>
        <taxon>Aphelenchoididae</taxon>
        <taxon>Bursaphelenchus</taxon>
    </lineage>
</organism>
<comment type="caution">
    <text evidence="7">The sequence shown here is derived from an EMBL/GenBank/DDBJ whole genome shotgun (WGS) entry which is preliminary data.</text>
</comment>
<comment type="catalytic activity">
    <reaction evidence="1">
        <text>Hydrolysis of terminal non-reducing N-acetyl-D-hexosamine residues in N-acetyl-beta-D-hexosaminides.</text>
        <dbReference type="EC" id="3.2.1.52"/>
    </reaction>
</comment>
<dbReference type="Pfam" id="PF00728">
    <property type="entry name" value="Glyco_hydro_20"/>
    <property type="match status" value="1"/>
</dbReference>
<dbReference type="EC" id="3.2.1.52" evidence="3"/>
<evidence type="ECO:0000256" key="4">
    <source>
        <dbReference type="ARBA" id="ARBA00022801"/>
    </source>
</evidence>
<reference evidence="7" key="1">
    <citation type="submission" date="2020-09" db="EMBL/GenBank/DDBJ databases">
        <authorList>
            <person name="Kikuchi T."/>
        </authorList>
    </citation>
    <scope>NUCLEOTIDE SEQUENCE</scope>
    <source>
        <strain evidence="7">SH1</strain>
    </source>
</reference>
<dbReference type="Proteomes" id="UP000783686">
    <property type="component" value="Unassembled WGS sequence"/>
</dbReference>
<dbReference type="SUPFAM" id="SSF51445">
    <property type="entry name" value="(Trans)glycosidases"/>
    <property type="match status" value="1"/>
</dbReference>
<dbReference type="InterPro" id="IPR038901">
    <property type="entry name" value="HEXDC-like"/>
</dbReference>
<feature type="region of interest" description="Disordered" evidence="5">
    <location>
        <begin position="1"/>
        <end position="34"/>
    </location>
</feature>
<protein>
    <recommendedName>
        <fullName evidence="3">beta-N-acetylhexosaminidase</fullName>
        <ecNumber evidence="3">3.2.1.52</ecNumber>
    </recommendedName>
</protein>
<evidence type="ECO:0000313" key="7">
    <source>
        <dbReference type="EMBL" id="CAD5214842.1"/>
    </source>
</evidence>
<keyword evidence="4" id="KW-0378">Hydrolase</keyword>
<dbReference type="InterPro" id="IPR015883">
    <property type="entry name" value="Glyco_hydro_20_cat"/>
</dbReference>
<dbReference type="CDD" id="cd06565">
    <property type="entry name" value="GH20_GcnA-like"/>
    <property type="match status" value="1"/>
</dbReference>
<evidence type="ECO:0000256" key="5">
    <source>
        <dbReference type="SAM" id="MobiDB-lite"/>
    </source>
</evidence>
<feature type="compositionally biased region" description="Basic and acidic residues" evidence="5">
    <location>
        <begin position="1"/>
        <end position="10"/>
    </location>
</feature>
<evidence type="ECO:0000256" key="3">
    <source>
        <dbReference type="ARBA" id="ARBA00012663"/>
    </source>
</evidence>
<dbReference type="EMBL" id="CAJFCW020000003">
    <property type="protein sequence ID" value="CAG9103325.1"/>
    <property type="molecule type" value="Genomic_DNA"/>
</dbReference>
<dbReference type="OrthoDB" id="47475at2759"/>
<feature type="domain" description="Glycoside hydrolase family 20 catalytic" evidence="6">
    <location>
        <begin position="127"/>
        <end position="274"/>
    </location>
</feature>
<dbReference type="EMBL" id="CAJFDH010000003">
    <property type="protein sequence ID" value="CAD5214842.1"/>
    <property type="molecule type" value="Genomic_DNA"/>
</dbReference>
<evidence type="ECO:0000313" key="8">
    <source>
        <dbReference type="Proteomes" id="UP000614601"/>
    </source>
</evidence>
<gene>
    <name evidence="7" type="ORF">BOKJ2_LOCUS5795</name>
</gene>
<sequence>MTIGRPENRPVVRRYQQEGFNEPVQYRGDQPESKERIRPVENDSIQHVVPVQNVDNVFRNNDTRKQGSLGSADFIPEKRLVHLDLKGGAYRPEFYPKLFDLFLKAEFTGILLEWEEMFPFTGKLQSAVNGDAYTLDEVKGILNEAKKRNLEVIPLVQTFGHLEWLLKLKEFVHFREDPKYANVICFGREESFDLIKDMIDQVANVHKEFGMTSFHMGADEVYHVGICEESRKKMDEHKGKDRVILWHMSRVAKYIQEKHSVNVLAWHDMFAHIMESDLMDYRMTSLIEPMLWSYAEDLDYYLPYQTWISLKPFKNVWAASAFKGADGPGRWISNPMHYIKNHESWIKQFERAKTEVNIRGLVYTGWSRYDHLATLCELLPTTLPQLLMSQETILEGKPLKGNYMRTRKWLGCQPTTELGDASFGCQFPGREVYEIVNRFYQKRLAAEKYIAEDYDFNGWMSKVAEELNFTSPMKLETIIPLIDQHLMELQATEKEFRMAMALIYFQETIDEYVYLFMADVINTLKRRKAACIQNTQSGLTYAKRPFIKYPGKQEL</sequence>
<evidence type="ECO:0000259" key="6">
    <source>
        <dbReference type="Pfam" id="PF00728"/>
    </source>
</evidence>
<keyword evidence="8" id="KW-1185">Reference proteome</keyword>
<name>A0A811KHC4_9BILA</name>
<dbReference type="AlphaFoldDB" id="A0A811KHC4"/>
<dbReference type="Proteomes" id="UP000614601">
    <property type="component" value="Unassembled WGS sequence"/>
</dbReference>
<dbReference type="InterPro" id="IPR017853">
    <property type="entry name" value="GH"/>
</dbReference>
<dbReference type="PANTHER" id="PTHR21040:SF11">
    <property type="entry name" value="BETA-N-ACETYLHEXOSAMINIDASE"/>
    <property type="match status" value="1"/>
</dbReference>
<dbReference type="Gene3D" id="3.20.20.80">
    <property type="entry name" value="Glycosidases"/>
    <property type="match status" value="1"/>
</dbReference>